<feature type="region of interest" description="Disordered" evidence="1">
    <location>
        <begin position="106"/>
        <end position="134"/>
    </location>
</feature>
<dbReference type="InParanoid" id="A0A2P6NAY0"/>
<dbReference type="EMBL" id="MDYQ01000130">
    <property type="protein sequence ID" value="PRP81089.1"/>
    <property type="molecule type" value="Genomic_DNA"/>
</dbReference>
<proteinExistence type="predicted"/>
<keyword evidence="3" id="KW-1185">Reference proteome</keyword>
<reference evidence="2 3" key="1">
    <citation type="journal article" date="2018" name="Genome Biol. Evol.">
        <title>Multiple Roots of Fruiting Body Formation in Amoebozoa.</title>
        <authorList>
            <person name="Hillmann F."/>
            <person name="Forbes G."/>
            <person name="Novohradska S."/>
            <person name="Ferling I."/>
            <person name="Riege K."/>
            <person name="Groth M."/>
            <person name="Westermann M."/>
            <person name="Marz M."/>
            <person name="Spaller T."/>
            <person name="Winckler T."/>
            <person name="Schaap P."/>
            <person name="Glockner G."/>
        </authorList>
    </citation>
    <scope>NUCLEOTIDE SEQUENCE [LARGE SCALE GENOMIC DNA]</scope>
    <source>
        <strain evidence="2 3">Jena</strain>
    </source>
</reference>
<sequence>MSGDHEGNRCLLPRQERESCGLSHYFVSATESKTKRMPKPSYDCTKCSKRTTVHRTKVCEVCRSNAPEYKARKKQWEMSDKGKRRRKAKSTMIDFEEVEALTRLSQMRDTTARPQQSSFSADNTPPGTPIEHTDFAHTKGLKHDTDRKDLEQGAWESAYLDKSKSHVMDFLAYRGMLPPGAAMEPTFVELQEYLRHLLNLYPHDDLVVGTTPREVNITSFLLLLTRRIRLLTSSCSSSHDATFKISDG</sequence>
<name>A0A2P6NAY0_9EUKA</name>
<evidence type="ECO:0000313" key="3">
    <source>
        <dbReference type="Proteomes" id="UP000241769"/>
    </source>
</evidence>
<comment type="caution">
    <text evidence="2">The sequence shown here is derived from an EMBL/GenBank/DDBJ whole genome shotgun (WGS) entry which is preliminary data.</text>
</comment>
<feature type="compositionally biased region" description="Polar residues" evidence="1">
    <location>
        <begin position="106"/>
        <end position="125"/>
    </location>
</feature>
<dbReference type="AlphaFoldDB" id="A0A2P6NAY0"/>
<accession>A0A2P6NAY0</accession>
<protein>
    <submittedName>
        <fullName evidence="2">Uncharacterized protein</fullName>
    </submittedName>
</protein>
<gene>
    <name evidence="2" type="ORF">PROFUN_11203</name>
</gene>
<organism evidence="2 3">
    <name type="scientific">Planoprotostelium fungivorum</name>
    <dbReference type="NCBI Taxonomy" id="1890364"/>
    <lineage>
        <taxon>Eukaryota</taxon>
        <taxon>Amoebozoa</taxon>
        <taxon>Evosea</taxon>
        <taxon>Variosea</taxon>
        <taxon>Cavosteliida</taxon>
        <taxon>Cavosteliaceae</taxon>
        <taxon>Planoprotostelium</taxon>
    </lineage>
</organism>
<evidence type="ECO:0000313" key="2">
    <source>
        <dbReference type="EMBL" id="PRP81089.1"/>
    </source>
</evidence>
<dbReference type="Proteomes" id="UP000241769">
    <property type="component" value="Unassembled WGS sequence"/>
</dbReference>
<evidence type="ECO:0000256" key="1">
    <source>
        <dbReference type="SAM" id="MobiDB-lite"/>
    </source>
</evidence>